<dbReference type="InterPro" id="IPR019650">
    <property type="entry name" value="DUF2513"/>
</dbReference>
<dbReference type="Proteomes" id="UP000005337">
    <property type="component" value="Unassembled WGS sequence"/>
</dbReference>
<dbReference type="AlphaFoldDB" id="B1BPP2"/>
<dbReference type="EMBL" id="ABDW01000003">
    <property type="protein sequence ID" value="EDT16377.1"/>
    <property type="molecule type" value="Genomic_DNA"/>
</dbReference>
<evidence type="ECO:0000313" key="1">
    <source>
        <dbReference type="EMBL" id="EDT16377.1"/>
    </source>
</evidence>
<proteinExistence type="predicted"/>
<protein>
    <submittedName>
        <fullName evidence="1">Uncharacterized protein</fullName>
    </submittedName>
</protein>
<comment type="caution">
    <text evidence="1">The sequence shown here is derived from an EMBL/GenBank/DDBJ whole genome shotgun (WGS) entry which is preliminary data.</text>
</comment>
<reference evidence="1 2" key="1">
    <citation type="submission" date="2007-07" db="EMBL/GenBank/DDBJ databases">
        <title>Annotation of Clostridium perfringens E str. JGS1987.</title>
        <authorList>
            <person name="Paulsen I."/>
            <person name="Sebastian Y."/>
        </authorList>
    </citation>
    <scope>NUCLEOTIDE SEQUENCE [LARGE SCALE GENOMIC DNA]</scope>
    <source>
        <strain evidence="2">E str. JGS1987</strain>
    </source>
</reference>
<evidence type="ECO:0000313" key="2">
    <source>
        <dbReference type="Proteomes" id="UP000005337"/>
    </source>
</evidence>
<organism evidence="1 2">
    <name type="scientific">Clostridium perfringens E str. JGS1987</name>
    <dbReference type="NCBI Taxonomy" id="451755"/>
    <lineage>
        <taxon>Bacteria</taxon>
        <taxon>Bacillati</taxon>
        <taxon>Bacillota</taxon>
        <taxon>Clostridia</taxon>
        <taxon>Eubacteriales</taxon>
        <taxon>Clostridiaceae</taxon>
        <taxon>Clostridium</taxon>
    </lineage>
</organism>
<dbReference type="Pfam" id="PF10711">
    <property type="entry name" value="DUF2513"/>
    <property type="match status" value="1"/>
</dbReference>
<accession>B1BPP2</accession>
<name>B1BPP2_CLOPF</name>
<gene>
    <name evidence="1" type="ORF">AC3_2571</name>
</gene>
<sequence>MKLNPDCIKDILIFVEENTDSINYFVNTCDIVDALSAYDENTICYHINKMDKANLFENVSRADGDIIISVDSLSLNGHKLLDIIQNEATGDKFKKYLFNL</sequence>
<dbReference type="RefSeq" id="WP_003461949.1">
    <property type="nucleotide sequence ID" value="NZ_ABDW01000003.1"/>
</dbReference>